<dbReference type="GeneID" id="54483607"/>
<keyword evidence="3" id="KW-1185">Reference proteome</keyword>
<evidence type="ECO:0000313" key="3">
    <source>
        <dbReference type="Proteomes" id="UP000799437"/>
    </source>
</evidence>
<name>A0A6A6VSR9_9PEZI</name>
<accession>A0A6A6VSR9</accession>
<organism evidence="2 3">
    <name type="scientific">Pseudovirgaria hyperparasitica</name>
    <dbReference type="NCBI Taxonomy" id="470096"/>
    <lineage>
        <taxon>Eukaryota</taxon>
        <taxon>Fungi</taxon>
        <taxon>Dikarya</taxon>
        <taxon>Ascomycota</taxon>
        <taxon>Pezizomycotina</taxon>
        <taxon>Dothideomycetes</taxon>
        <taxon>Dothideomycetes incertae sedis</taxon>
        <taxon>Acrospermales</taxon>
        <taxon>Acrospermaceae</taxon>
        <taxon>Pseudovirgaria</taxon>
    </lineage>
</organism>
<evidence type="ECO:0000313" key="2">
    <source>
        <dbReference type="EMBL" id="KAF2753263.1"/>
    </source>
</evidence>
<dbReference type="InterPro" id="IPR002575">
    <property type="entry name" value="Aminoglycoside_PTrfase"/>
</dbReference>
<dbReference type="Pfam" id="PF01636">
    <property type="entry name" value="APH"/>
    <property type="match status" value="1"/>
</dbReference>
<dbReference type="Gene3D" id="3.30.200.20">
    <property type="entry name" value="Phosphorylase Kinase, domain 1"/>
    <property type="match status" value="1"/>
</dbReference>
<dbReference type="AlphaFoldDB" id="A0A6A6VSR9"/>
<proteinExistence type="predicted"/>
<evidence type="ECO:0000259" key="1">
    <source>
        <dbReference type="Pfam" id="PF01636"/>
    </source>
</evidence>
<dbReference type="SUPFAM" id="SSF56112">
    <property type="entry name" value="Protein kinase-like (PK-like)"/>
    <property type="match status" value="1"/>
</dbReference>
<dbReference type="EMBL" id="ML996585">
    <property type="protein sequence ID" value="KAF2753263.1"/>
    <property type="molecule type" value="Genomic_DNA"/>
</dbReference>
<reference evidence="2" key="1">
    <citation type="journal article" date="2020" name="Stud. Mycol.">
        <title>101 Dothideomycetes genomes: a test case for predicting lifestyles and emergence of pathogens.</title>
        <authorList>
            <person name="Haridas S."/>
            <person name="Albert R."/>
            <person name="Binder M."/>
            <person name="Bloem J."/>
            <person name="Labutti K."/>
            <person name="Salamov A."/>
            <person name="Andreopoulos B."/>
            <person name="Baker S."/>
            <person name="Barry K."/>
            <person name="Bills G."/>
            <person name="Bluhm B."/>
            <person name="Cannon C."/>
            <person name="Castanera R."/>
            <person name="Culley D."/>
            <person name="Daum C."/>
            <person name="Ezra D."/>
            <person name="Gonzalez J."/>
            <person name="Henrissat B."/>
            <person name="Kuo A."/>
            <person name="Liang C."/>
            <person name="Lipzen A."/>
            <person name="Lutzoni F."/>
            <person name="Magnuson J."/>
            <person name="Mondo S."/>
            <person name="Nolan M."/>
            <person name="Ohm R."/>
            <person name="Pangilinan J."/>
            <person name="Park H.-J."/>
            <person name="Ramirez L."/>
            <person name="Alfaro M."/>
            <person name="Sun H."/>
            <person name="Tritt A."/>
            <person name="Yoshinaga Y."/>
            <person name="Zwiers L.-H."/>
            <person name="Turgeon B."/>
            <person name="Goodwin S."/>
            <person name="Spatafora J."/>
            <person name="Crous P."/>
            <person name="Grigoriev I."/>
        </authorList>
    </citation>
    <scope>NUCLEOTIDE SEQUENCE</scope>
    <source>
        <strain evidence="2">CBS 121739</strain>
    </source>
</reference>
<dbReference type="PANTHER" id="PTHR21310:SF15">
    <property type="entry name" value="AMINOGLYCOSIDE PHOSPHOTRANSFERASE DOMAIN-CONTAINING PROTEIN"/>
    <property type="match status" value="1"/>
</dbReference>
<dbReference type="PANTHER" id="PTHR21310">
    <property type="entry name" value="AMINOGLYCOSIDE PHOSPHOTRANSFERASE-RELATED-RELATED"/>
    <property type="match status" value="1"/>
</dbReference>
<feature type="domain" description="Aminoglycoside phosphotransferase" evidence="1">
    <location>
        <begin position="77"/>
        <end position="298"/>
    </location>
</feature>
<protein>
    <recommendedName>
        <fullName evidence="1">Aminoglycoside phosphotransferase domain-containing protein</fullName>
    </recommendedName>
</protein>
<sequence length="391" mass="44870">MTSQQVVLREARLNWKTNIDSECLPSPIDWKALEEYAISFKRKRSNYDGEITCNVSAEYNMGGLHVVRRLDFQDGTTWVARLQLQKATPESLERLLNEVHTIQVIRERSRIPVPELFTYEASDDNAVGVAFMIMEFVPADTAMDSFGGWPVHRGKIPAPFRRKFYTGMAKIQVELASVRFPKIGSIIKLSNGEYSVGPIPRIGGPFDSAADFFEAWAKCAKFPYSESTIRARTPSNLVDRILISIRDFPSQLAKFAKHHSFQEGPFPIIHTDLYTSNILVDSMCCIQSVIDWENTIVAPWEMVEFIKDLSIVPPVMDGPLYNETESDRELLAERKRYIEVIQTWERVRQLDSKLSTVLDHWNTQSLAHAIWLYLEGRIGFYTDVFKSFELE</sequence>
<gene>
    <name evidence="2" type="ORF">EJ05DRAFT_458272</name>
</gene>
<dbReference type="InterPro" id="IPR051678">
    <property type="entry name" value="AGP_Transferase"/>
</dbReference>
<dbReference type="Proteomes" id="UP000799437">
    <property type="component" value="Unassembled WGS sequence"/>
</dbReference>
<dbReference type="OrthoDB" id="10003767at2759"/>
<dbReference type="InterPro" id="IPR011009">
    <property type="entry name" value="Kinase-like_dom_sf"/>
</dbReference>
<dbReference type="RefSeq" id="XP_033595714.1">
    <property type="nucleotide sequence ID" value="XM_033742553.1"/>
</dbReference>